<dbReference type="GO" id="GO:0008236">
    <property type="term" value="F:serine-type peptidase activity"/>
    <property type="evidence" value="ECO:0007669"/>
    <property type="project" value="UniProtKB-KW"/>
</dbReference>
<accession>A0A3S7L433</accession>
<dbReference type="EMBL" id="MF919185">
    <property type="protein sequence ID" value="AWI63010.1"/>
    <property type="molecule type" value="Genomic_DNA"/>
</dbReference>
<dbReference type="EMBL" id="MF919184">
    <property type="protein sequence ID" value="AWI63009.1"/>
    <property type="molecule type" value="Genomic_DNA"/>
</dbReference>
<evidence type="ECO:0000259" key="6">
    <source>
        <dbReference type="Pfam" id="PF01343"/>
    </source>
</evidence>
<name>A0A3S7L433_LIBAS</name>
<proteinExistence type="inferred from homology"/>
<dbReference type="NCBIfam" id="TIGR00706">
    <property type="entry name" value="SppA_dom"/>
    <property type="match status" value="1"/>
</dbReference>
<dbReference type="RefSeq" id="WP_015452417.1">
    <property type="nucleotide sequence ID" value="NZ_CP019958.1"/>
</dbReference>
<protein>
    <submittedName>
        <fullName evidence="10">Putative protease IV transmembrane protein</fullName>
    </submittedName>
</protein>
<evidence type="ECO:0000256" key="2">
    <source>
        <dbReference type="ARBA" id="ARBA00022670"/>
    </source>
</evidence>
<dbReference type="InterPro" id="IPR002142">
    <property type="entry name" value="Peptidase_S49"/>
</dbReference>
<evidence type="ECO:0000313" key="7">
    <source>
        <dbReference type="EMBL" id="AWI62995.1"/>
    </source>
</evidence>
<dbReference type="GO" id="GO:0006508">
    <property type="term" value="P:proteolysis"/>
    <property type="evidence" value="ECO:0007669"/>
    <property type="project" value="UniProtKB-KW"/>
</dbReference>
<dbReference type="Gene3D" id="6.20.330.10">
    <property type="match status" value="1"/>
</dbReference>
<evidence type="ECO:0000256" key="4">
    <source>
        <dbReference type="ARBA" id="ARBA00022825"/>
    </source>
</evidence>
<keyword evidence="3" id="KW-0378">Hydrolase</keyword>
<evidence type="ECO:0000313" key="9">
    <source>
        <dbReference type="EMBL" id="AWI63000.1"/>
    </source>
</evidence>
<dbReference type="PANTHER" id="PTHR42987:SF6">
    <property type="entry name" value="PROTEINASE IV"/>
    <property type="match status" value="1"/>
</dbReference>
<dbReference type="EMBL" id="MF919186">
    <property type="protein sequence ID" value="AWI63011.1"/>
    <property type="molecule type" value="Genomic_DNA"/>
</dbReference>
<organism evidence="10">
    <name type="scientific">Liberibacter asiaticus</name>
    <name type="common">Citrus greening disease</name>
    <name type="synonym">Liberobacter asiaticum</name>
    <dbReference type="NCBI Taxonomy" id="34021"/>
    <lineage>
        <taxon>Bacteria</taxon>
        <taxon>Pseudomonadati</taxon>
        <taxon>Pseudomonadota</taxon>
        <taxon>Alphaproteobacteria</taxon>
        <taxon>Hyphomicrobiales</taxon>
        <taxon>Rhizobiaceae</taxon>
        <taxon>Liberibacter</taxon>
    </lineage>
</organism>
<keyword evidence="5 10" id="KW-0812">Transmembrane</keyword>
<dbReference type="Pfam" id="PF01343">
    <property type="entry name" value="Peptidase_S49"/>
    <property type="match status" value="1"/>
</dbReference>
<dbReference type="CDD" id="cd07023">
    <property type="entry name" value="S49_Sppa_N_C"/>
    <property type="match status" value="1"/>
</dbReference>
<keyword evidence="5" id="KW-0472">Membrane</keyword>
<evidence type="ECO:0000313" key="8">
    <source>
        <dbReference type="EMBL" id="AWI62999.1"/>
    </source>
</evidence>
<dbReference type="SUPFAM" id="SSF52096">
    <property type="entry name" value="ClpP/crotonase"/>
    <property type="match status" value="1"/>
</dbReference>
<reference evidence="10" key="1">
    <citation type="submission" date="2017-09" db="EMBL/GenBank/DDBJ databases">
        <title>Gene study of Candidatus liberibacter asiaticus.</title>
        <authorList>
            <person name="Motghare M.R."/>
            <person name="Ghosh D.K."/>
            <person name="Kokne S.B."/>
            <person name="Kokne A.D."/>
        </authorList>
    </citation>
    <scope>NUCLEOTIDE SEQUENCE</scope>
    <source>
        <strain evidence="12">Ak10</strain>
        <strain evidence="13">Ak15</strain>
        <strain evidence="11">Ak3</strain>
        <strain evidence="10">CHE5</strain>
        <strain evidence="8">L3P4</strain>
        <strain evidence="9">L5P5</strain>
        <strain evidence="7">RCM</strain>
    </source>
</reference>
<evidence type="ECO:0000313" key="11">
    <source>
        <dbReference type="EMBL" id="AWI63009.1"/>
    </source>
</evidence>
<keyword evidence="5" id="KW-1133">Transmembrane helix</keyword>
<feature type="transmembrane region" description="Helical" evidence="5">
    <location>
        <begin position="12"/>
        <end position="30"/>
    </location>
</feature>
<evidence type="ECO:0000313" key="13">
    <source>
        <dbReference type="EMBL" id="AWI63011.1"/>
    </source>
</evidence>
<dbReference type="InterPro" id="IPR047272">
    <property type="entry name" value="S49_SppA_C"/>
</dbReference>
<dbReference type="EMBL" id="MF919174">
    <property type="protein sequence ID" value="AWI62999.1"/>
    <property type="molecule type" value="Genomic_DNA"/>
</dbReference>
<dbReference type="EMBL" id="MF919177">
    <property type="protein sequence ID" value="AWI63002.1"/>
    <property type="molecule type" value="Genomic_DNA"/>
</dbReference>
<dbReference type="InterPro" id="IPR004635">
    <property type="entry name" value="Pept_S49_SppA"/>
</dbReference>
<dbReference type="EMBL" id="MF919175">
    <property type="protein sequence ID" value="AWI63000.1"/>
    <property type="molecule type" value="Genomic_DNA"/>
</dbReference>
<dbReference type="Gene3D" id="3.90.226.10">
    <property type="entry name" value="2-enoyl-CoA Hydratase, Chain A, domain 1"/>
    <property type="match status" value="1"/>
</dbReference>
<dbReference type="PANTHER" id="PTHR42987">
    <property type="entry name" value="PEPTIDASE S49"/>
    <property type="match status" value="1"/>
</dbReference>
<sequence>MEFVLKKIKTRYVMLSLVTLTVVYFSWSSHVEDNSPHVARIAIRGQIEDSQELIERIERISRDDSAKALIVSLSSPGGSAYAGEAIFRAIQKVKNRKPVITEVHEMAASAGYLISCASNIIVAAETSLVGSIGVLFQYPYVKPFLDKLGVSIKSVKSSPMKAEPSPFSEVNPKAVQMMQDVVDSSYHWFVRLVSESRNIPYDKTLVLSDGRIWTGAEAKKVGLIDVVGGQEEVWQSLYALGVDQSIRKIKDWNPPKNYWFCDLKNLSISSLLEDTIPLMKQTKVQGLWAVWNP</sequence>
<keyword evidence="4" id="KW-0720">Serine protease</keyword>
<evidence type="ECO:0000256" key="1">
    <source>
        <dbReference type="ARBA" id="ARBA00008683"/>
    </source>
</evidence>
<evidence type="ECO:0000256" key="3">
    <source>
        <dbReference type="ARBA" id="ARBA00022801"/>
    </source>
</evidence>
<dbReference type="InterPro" id="IPR029045">
    <property type="entry name" value="ClpP/crotonase-like_dom_sf"/>
</dbReference>
<keyword evidence="2 10" id="KW-0645">Protease</keyword>
<evidence type="ECO:0000256" key="5">
    <source>
        <dbReference type="SAM" id="Phobius"/>
    </source>
</evidence>
<comment type="similarity">
    <text evidence="1">Belongs to the peptidase S49 family.</text>
</comment>
<feature type="domain" description="Peptidase S49" evidence="6">
    <location>
        <begin position="93"/>
        <end position="237"/>
    </location>
</feature>
<dbReference type="AlphaFoldDB" id="A0A3S7L433"/>
<evidence type="ECO:0000313" key="12">
    <source>
        <dbReference type="EMBL" id="AWI63010.1"/>
    </source>
</evidence>
<dbReference type="EMBL" id="MF919170">
    <property type="protein sequence ID" value="AWI62995.1"/>
    <property type="molecule type" value="Genomic_DNA"/>
</dbReference>
<evidence type="ECO:0000313" key="10">
    <source>
        <dbReference type="EMBL" id="AWI63002.1"/>
    </source>
</evidence>